<evidence type="ECO:0000256" key="2">
    <source>
        <dbReference type="ARBA" id="ARBA00022490"/>
    </source>
</evidence>
<dbReference type="PANTHER" id="PTHR33164:SF5">
    <property type="entry name" value="ORGANIC HYDROPEROXIDE RESISTANCE TRANSCRIPTIONAL REGULATOR"/>
    <property type="match status" value="1"/>
</dbReference>
<sequence length="155" mass="17446">MQLESLFLQDHLCFSIYACSRAISRMYQPLLKKMDITYPQYLVLLVLWEKNECSVKQLGELLDLDSGTLTPLLKRMEGKGLIVRKRSQQDERVVTAQLTDKGTALQSEAACIPSSLLQSSGMAIGEIQKLNQTIKVLTQHVTRFNGALQSNKSEE</sequence>
<dbReference type="STRING" id="269670.SAMN02982927_02968"/>
<name>A0A1I2V5F8_9BACL</name>
<dbReference type="EMBL" id="FOOY01000024">
    <property type="protein sequence ID" value="SFG84410.1"/>
    <property type="molecule type" value="Genomic_DNA"/>
</dbReference>
<dbReference type="Gene3D" id="1.10.10.10">
    <property type="entry name" value="Winged helix-like DNA-binding domain superfamily/Winged helix DNA-binding domain"/>
    <property type="match status" value="1"/>
</dbReference>
<keyword evidence="8" id="KW-1185">Reference proteome</keyword>
<dbReference type="InterPro" id="IPR039422">
    <property type="entry name" value="MarR/SlyA-like"/>
</dbReference>
<organism evidence="7 8">
    <name type="scientific">Sporolactobacillus nakayamae</name>
    <dbReference type="NCBI Taxonomy" id="269670"/>
    <lineage>
        <taxon>Bacteria</taxon>
        <taxon>Bacillati</taxon>
        <taxon>Bacillota</taxon>
        <taxon>Bacilli</taxon>
        <taxon>Bacillales</taxon>
        <taxon>Sporolactobacillaceae</taxon>
        <taxon>Sporolactobacillus</taxon>
    </lineage>
</organism>
<dbReference type="OrthoDB" id="9806864at2"/>
<proteinExistence type="predicted"/>
<dbReference type="InterPro" id="IPR000835">
    <property type="entry name" value="HTH_MarR-typ"/>
</dbReference>
<gene>
    <name evidence="7" type="ORF">SAMN02982927_02968</name>
</gene>
<dbReference type="FunFam" id="1.10.10.10:FF:000163">
    <property type="entry name" value="MarR family transcriptional regulator"/>
    <property type="match status" value="1"/>
</dbReference>
<evidence type="ECO:0000313" key="7">
    <source>
        <dbReference type="EMBL" id="SFG84410.1"/>
    </source>
</evidence>
<dbReference type="Pfam" id="PF22381">
    <property type="entry name" value="Staph_reg_Sar_Rot"/>
    <property type="match status" value="1"/>
</dbReference>
<feature type="domain" description="HTH marR-type" evidence="6">
    <location>
        <begin position="9"/>
        <end position="139"/>
    </location>
</feature>
<dbReference type="GO" id="GO:0003677">
    <property type="term" value="F:DNA binding"/>
    <property type="evidence" value="ECO:0007669"/>
    <property type="project" value="UniProtKB-KW"/>
</dbReference>
<keyword evidence="4 7" id="KW-0238">DNA-binding</keyword>
<keyword evidence="3" id="KW-0805">Transcription regulation</keyword>
<dbReference type="GO" id="GO:0005737">
    <property type="term" value="C:cytoplasm"/>
    <property type="evidence" value="ECO:0007669"/>
    <property type="project" value="UniProtKB-SubCell"/>
</dbReference>
<dbReference type="PRINTS" id="PR00598">
    <property type="entry name" value="HTHMARR"/>
</dbReference>
<dbReference type="GO" id="GO:0006950">
    <property type="term" value="P:response to stress"/>
    <property type="evidence" value="ECO:0007669"/>
    <property type="project" value="TreeGrafter"/>
</dbReference>
<protein>
    <submittedName>
        <fullName evidence="7">DNA-binding transcriptional regulator, MarR family</fullName>
    </submittedName>
</protein>
<reference evidence="8" key="1">
    <citation type="submission" date="2016-10" db="EMBL/GenBank/DDBJ databases">
        <authorList>
            <person name="Varghese N."/>
            <person name="Submissions S."/>
        </authorList>
    </citation>
    <scope>NUCLEOTIDE SEQUENCE [LARGE SCALE GENOMIC DNA]</scope>
    <source>
        <strain evidence="8">ATCC 700379</strain>
    </source>
</reference>
<evidence type="ECO:0000313" key="8">
    <source>
        <dbReference type="Proteomes" id="UP000198752"/>
    </source>
</evidence>
<evidence type="ECO:0000256" key="5">
    <source>
        <dbReference type="ARBA" id="ARBA00023163"/>
    </source>
</evidence>
<keyword evidence="5" id="KW-0804">Transcription</keyword>
<evidence type="ECO:0000256" key="4">
    <source>
        <dbReference type="ARBA" id="ARBA00023125"/>
    </source>
</evidence>
<dbReference type="InterPro" id="IPR036390">
    <property type="entry name" value="WH_DNA-bd_sf"/>
</dbReference>
<dbReference type="PANTHER" id="PTHR33164">
    <property type="entry name" value="TRANSCRIPTIONAL REGULATOR, MARR FAMILY"/>
    <property type="match status" value="1"/>
</dbReference>
<dbReference type="InterPro" id="IPR055166">
    <property type="entry name" value="Transc_reg_Sar_Rot_HTH"/>
</dbReference>
<dbReference type="GO" id="GO:0003700">
    <property type="term" value="F:DNA-binding transcription factor activity"/>
    <property type="evidence" value="ECO:0007669"/>
    <property type="project" value="InterPro"/>
</dbReference>
<dbReference type="SMART" id="SM00347">
    <property type="entry name" value="HTH_MARR"/>
    <property type="match status" value="1"/>
</dbReference>
<dbReference type="InterPro" id="IPR036388">
    <property type="entry name" value="WH-like_DNA-bd_sf"/>
</dbReference>
<comment type="subcellular location">
    <subcellularLocation>
        <location evidence="1">Cytoplasm</location>
    </subcellularLocation>
</comment>
<accession>A0A1I2V5F8</accession>
<evidence type="ECO:0000259" key="6">
    <source>
        <dbReference type="PROSITE" id="PS50995"/>
    </source>
</evidence>
<evidence type="ECO:0000256" key="1">
    <source>
        <dbReference type="ARBA" id="ARBA00004496"/>
    </source>
</evidence>
<dbReference type="PROSITE" id="PS50995">
    <property type="entry name" value="HTH_MARR_2"/>
    <property type="match status" value="1"/>
</dbReference>
<keyword evidence="2" id="KW-0963">Cytoplasm</keyword>
<dbReference type="Proteomes" id="UP000198752">
    <property type="component" value="Unassembled WGS sequence"/>
</dbReference>
<evidence type="ECO:0000256" key="3">
    <source>
        <dbReference type="ARBA" id="ARBA00023015"/>
    </source>
</evidence>
<dbReference type="SUPFAM" id="SSF46785">
    <property type="entry name" value="Winged helix' DNA-binding domain"/>
    <property type="match status" value="1"/>
</dbReference>
<dbReference type="AlphaFoldDB" id="A0A1I2V5F8"/>